<protein>
    <submittedName>
        <fullName evidence="1">Uncharacterized protein</fullName>
    </submittedName>
</protein>
<dbReference type="AlphaFoldDB" id="A0A813JGH1"/>
<organism evidence="1 2">
    <name type="scientific">Polarella glacialis</name>
    <name type="common">Dinoflagellate</name>
    <dbReference type="NCBI Taxonomy" id="89957"/>
    <lineage>
        <taxon>Eukaryota</taxon>
        <taxon>Sar</taxon>
        <taxon>Alveolata</taxon>
        <taxon>Dinophyceae</taxon>
        <taxon>Suessiales</taxon>
        <taxon>Suessiaceae</taxon>
        <taxon>Polarella</taxon>
    </lineage>
</organism>
<name>A0A813JGH1_POLGL</name>
<evidence type="ECO:0000313" key="2">
    <source>
        <dbReference type="Proteomes" id="UP000626109"/>
    </source>
</evidence>
<evidence type="ECO:0000313" key="1">
    <source>
        <dbReference type="EMBL" id="CAE8674531.1"/>
    </source>
</evidence>
<dbReference type="Gene3D" id="2.60.120.620">
    <property type="entry name" value="q2cbj1_9rhob like domain"/>
    <property type="match status" value="1"/>
</dbReference>
<feature type="non-terminal residue" evidence="1">
    <location>
        <position position="199"/>
    </location>
</feature>
<dbReference type="EMBL" id="CAJNNW010024841">
    <property type="protein sequence ID" value="CAE8674531.1"/>
    <property type="molecule type" value="Genomic_DNA"/>
</dbReference>
<accession>A0A813JGH1</accession>
<reference evidence="1" key="1">
    <citation type="submission" date="2021-02" db="EMBL/GenBank/DDBJ databases">
        <authorList>
            <person name="Dougan E. K."/>
            <person name="Rhodes N."/>
            <person name="Thang M."/>
            <person name="Chan C."/>
        </authorList>
    </citation>
    <scope>NUCLEOTIDE SEQUENCE</scope>
</reference>
<proteinExistence type="predicted"/>
<gene>
    <name evidence="1" type="ORF">PGLA2088_LOCUS18976</name>
</gene>
<sequence length="199" mass="22105">MGPVKEKIKTTASKEAMRWCDEVQEGGIERGPSDSGNDFDIRMSEEPDGVLAAQKIVDILRQRGVCLIEANAPLELIRAAHDEAESLLEEGEFKPPMRVHDDRSMLEAQLWSQALQDEEKAVWIRESESKAVHLKNALKLLGKNMADFCGGLGPLLEKDLGVSFDRIGQAMLTCYTGERQYALHIDNPHAGHEQGLPDN</sequence>
<dbReference type="Proteomes" id="UP000626109">
    <property type="component" value="Unassembled WGS sequence"/>
</dbReference>
<comment type="caution">
    <text evidence="1">The sequence shown here is derived from an EMBL/GenBank/DDBJ whole genome shotgun (WGS) entry which is preliminary data.</text>
</comment>